<evidence type="ECO:0000313" key="3">
    <source>
        <dbReference type="EMBL" id="KKO06826.1"/>
    </source>
</evidence>
<protein>
    <submittedName>
        <fullName evidence="3">Uncharacterized protein</fullName>
    </submittedName>
</protein>
<accession>A0A0F9VP10</accession>
<name>A0A0F9VP10_9ZZZZ</name>
<reference evidence="3" key="1">
    <citation type="journal article" date="2015" name="Nature">
        <title>Complex archaea that bridge the gap between prokaryotes and eukaryotes.</title>
        <authorList>
            <person name="Spang A."/>
            <person name="Saw J.H."/>
            <person name="Jorgensen S.L."/>
            <person name="Zaremba-Niedzwiedzka K."/>
            <person name="Martijn J."/>
            <person name="Lind A.E."/>
            <person name="van Eijk R."/>
            <person name="Schleper C."/>
            <person name="Guy L."/>
            <person name="Ettema T.J."/>
        </authorList>
    </citation>
    <scope>NUCLEOTIDE SEQUENCE</scope>
</reference>
<keyword evidence="1" id="KW-0175">Coiled coil</keyword>
<evidence type="ECO:0000256" key="2">
    <source>
        <dbReference type="SAM" id="Phobius"/>
    </source>
</evidence>
<keyword evidence="2" id="KW-1133">Transmembrane helix</keyword>
<evidence type="ECO:0000256" key="1">
    <source>
        <dbReference type="SAM" id="Coils"/>
    </source>
</evidence>
<gene>
    <name evidence="3" type="ORF">LCGC14_0060100</name>
</gene>
<organism evidence="3">
    <name type="scientific">marine sediment metagenome</name>
    <dbReference type="NCBI Taxonomy" id="412755"/>
    <lineage>
        <taxon>unclassified sequences</taxon>
        <taxon>metagenomes</taxon>
        <taxon>ecological metagenomes</taxon>
    </lineage>
</organism>
<sequence>MELVDILKITVPIILFMIAGMGGALKWIFMREESRKAQEAKSQKEYWGTVNDNLQNLVSQLAGQVRENKGEFSTARERMEARISDVDKRLQEFREQVAGEYIKRDDWLEHALNLERKVDELRKDFNREIQDLIKAVSSRGTTNGTQ</sequence>
<feature type="transmembrane region" description="Helical" evidence="2">
    <location>
        <begin position="6"/>
        <end position="29"/>
    </location>
</feature>
<keyword evidence="2" id="KW-0472">Membrane</keyword>
<dbReference type="EMBL" id="LAZR01000014">
    <property type="protein sequence ID" value="KKO06826.1"/>
    <property type="molecule type" value="Genomic_DNA"/>
</dbReference>
<comment type="caution">
    <text evidence="3">The sequence shown here is derived from an EMBL/GenBank/DDBJ whole genome shotgun (WGS) entry which is preliminary data.</text>
</comment>
<dbReference type="AlphaFoldDB" id="A0A0F9VP10"/>
<keyword evidence="2" id="KW-0812">Transmembrane</keyword>
<proteinExistence type="predicted"/>
<feature type="coiled-coil region" evidence="1">
    <location>
        <begin position="76"/>
        <end position="131"/>
    </location>
</feature>